<keyword evidence="4 6" id="KW-0342">GTP-binding</keyword>
<keyword evidence="2" id="KW-0677">Repeat</keyword>
<dbReference type="CDD" id="cd01850">
    <property type="entry name" value="CDC_Septin"/>
    <property type="match status" value="1"/>
</dbReference>
<dbReference type="GO" id="GO:0005938">
    <property type="term" value="C:cell cortex"/>
    <property type="evidence" value="ECO:0007669"/>
    <property type="project" value="UniProtKB-ARBA"/>
</dbReference>
<feature type="domain" description="Septin-type G" evidence="8">
    <location>
        <begin position="27"/>
        <end position="300"/>
    </location>
</feature>
<dbReference type="InterPro" id="IPR036322">
    <property type="entry name" value="WD40_repeat_dom_sf"/>
</dbReference>
<dbReference type="InterPro" id="IPR016491">
    <property type="entry name" value="Septin"/>
</dbReference>
<dbReference type="PROSITE" id="PS00678">
    <property type="entry name" value="WD_REPEATS_1"/>
    <property type="match status" value="2"/>
</dbReference>
<keyword evidence="7" id="KW-0175">Coiled coil</keyword>
<dbReference type="Pfam" id="PF00400">
    <property type="entry name" value="WD40"/>
    <property type="match status" value="3"/>
</dbReference>
<dbReference type="AlphaFoldDB" id="A0A9W7SLI7"/>
<evidence type="ECO:0000256" key="7">
    <source>
        <dbReference type="SAM" id="Coils"/>
    </source>
</evidence>
<evidence type="ECO:0000313" key="9">
    <source>
        <dbReference type="EMBL" id="KAH9822080.1"/>
    </source>
</evidence>
<dbReference type="EMBL" id="RIBY02002223">
    <property type="protein sequence ID" value="KAH9822080.1"/>
    <property type="molecule type" value="Genomic_DNA"/>
</dbReference>
<protein>
    <submittedName>
        <fullName evidence="9">Septin GTPase family</fullName>
    </submittedName>
</protein>
<dbReference type="Gene3D" id="2.130.10.10">
    <property type="entry name" value="YVTN repeat-like/Quinoprotein amine dehydrogenase"/>
    <property type="match status" value="1"/>
</dbReference>
<dbReference type="InterPro" id="IPR020472">
    <property type="entry name" value="WD40_PAC1"/>
</dbReference>
<evidence type="ECO:0000256" key="2">
    <source>
        <dbReference type="ARBA" id="ARBA00022737"/>
    </source>
</evidence>
<proteinExistence type="inferred from homology"/>
<dbReference type="FunFam" id="3.40.50.300:FF:000238">
    <property type="entry name" value="Cell division control 12"/>
    <property type="match status" value="1"/>
</dbReference>
<dbReference type="CDD" id="cd00200">
    <property type="entry name" value="WD40"/>
    <property type="match status" value="1"/>
</dbReference>
<keyword evidence="10" id="KW-1185">Reference proteome</keyword>
<feature type="repeat" description="WD" evidence="5">
    <location>
        <begin position="420"/>
        <end position="461"/>
    </location>
</feature>
<keyword evidence="1 5" id="KW-0853">WD repeat</keyword>
<feature type="repeat" description="WD" evidence="5">
    <location>
        <begin position="462"/>
        <end position="497"/>
    </location>
</feature>
<evidence type="ECO:0000256" key="3">
    <source>
        <dbReference type="ARBA" id="ARBA00022741"/>
    </source>
</evidence>
<comment type="similarity">
    <text evidence="6">Belongs to the TRAFAC class TrmE-Era-EngA-EngB-Septin-like GTPase superfamily. Septin GTPase family.</text>
</comment>
<evidence type="ECO:0000259" key="8">
    <source>
        <dbReference type="PROSITE" id="PS51719"/>
    </source>
</evidence>
<dbReference type="PRINTS" id="PR00320">
    <property type="entry name" value="GPROTEINBRPT"/>
</dbReference>
<dbReference type="InterPro" id="IPR019775">
    <property type="entry name" value="WD40_repeat_CS"/>
</dbReference>
<dbReference type="GO" id="GO:0032156">
    <property type="term" value="C:septin cytoskeleton"/>
    <property type="evidence" value="ECO:0007669"/>
    <property type="project" value="UniProtKB-ARBA"/>
</dbReference>
<dbReference type="PROSITE" id="PS50294">
    <property type="entry name" value="WD_REPEATS_REGION"/>
    <property type="match status" value="2"/>
</dbReference>
<reference evidence="9 10" key="2">
    <citation type="journal article" date="2021" name="Curr. Genet.">
        <title>Genetic response to nitrogen starvation in the aggressive Eucalyptus foliar pathogen Teratosphaeria destructans.</title>
        <authorList>
            <person name="Havenga M."/>
            <person name="Wingfield B.D."/>
            <person name="Wingfield M.J."/>
            <person name="Dreyer L.L."/>
            <person name="Roets F."/>
            <person name="Aylward J."/>
        </authorList>
    </citation>
    <scope>NUCLEOTIDE SEQUENCE [LARGE SCALE GENOMIC DNA]</scope>
    <source>
        <strain evidence="9">CMW44962</strain>
    </source>
</reference>
<feature type="coiled-coil region" evidence="7">
    <location>
        <begin position="317"/>
        <end position="376"/>
    </location>
</feature>
<dbReference type="GO" id="GO:0005525">
    <property type="term" value="F:GTP binding"/>
    <property type="evidence" value="ECO:0007669"/>
    <property type="project" value="UniProtKB-KW"/>
</dbReference>
<dbReference type="InterPro" id="IPR027417">
    <property type="entry name" value="P-loop_NTPase"/>
</dbReference>
<dbReference type="SUPFAM" id="SSF50978">
    <property type="entry name" value="WD40 repeat-like"/>
    <property type="match status" value="1"/>
</dbReference>
<comment type="caution">
    <text evidence="9">The sequence shown here is derived from an EMBL/GenBank/DDBJ whole genome shotgun (WGS) entry which is preliminary data.</text>
</comment>
<feature type="repeat" description="WD" evidence="5">
    <location>
        <begin position="377"/>
        <end position="419"/>
    </location>
</feature>
<name>A0A9W7SLI7_9PEZI</name>
<keyword evidence="3 6" id="KW-0547">Nucleotide-binding</keyword>
<dbReference type="SUPFAM" id="SSF52540">
    <property type="entry name" value="P-loop containing nucleoside triphosphate hydrolases"/>
    <property type="match status" value="1"/>
</dbReference>
<dbReference type="Pfam" id="PF00735">
    <property type="entry name" value="Septin"/>
    <property type="match status" value="1"/>
</dbReference>
<feature type="repeat" description="WD" evidence="5">
    <location>
        <begin position="610"/>
        <end position="632"/>
    </location>
</feature>
<dbReference type="PANTHER" id="PTHR18884">
    <property type="entry name" value="SEPTIN"/>
    <property type="match status" value="1"/>
</dbReference>
<evidence type="ECO:0000256" key="1">
    <source>
        <dbReference type="ARBA" id="ARBA00022574"/>
    </source>
</evidence>
<evidence type="ECO:0000256" key="4">
    <source>
        <dbReference type="ARBA" id="ARBA00023134"/>
    </source>
</evidence>
<dbReference type="InterPro" id="IPR030379">
    <property type="entry name" value="G_SEPTIN_dom"/>
</dbReference>
<dbReference type="PROSITE" id="PS51719">
    <property type="entry name" value="G_SEPTIN"/>
    <property type="match status" value="1"/>
</dbReference>
<dbReference type="PROSITE" id="PS50082">
    <property type="entry name" value="WD_REPEATS_2"/>
    <property type="match status" value="4"/>
</dbReference>
<dbReference type="InterPro" id="IPR001680">
    <property type="entry name" value="WD40_rpt"/>
</dbReference>
<evidence type="ECO:0000256" key="5">
    <source>
        <dbReference type="PROSITE-ProRule" id="PRU00221"/>
    </source>
</evidence>
<dbReference type="OrthoDB" id="416553at2759"/>
<evidence type="ECO:0000313" key="10">
    <source>
        <dbReference type="Proteomes" id="UP001138500"/>
    </source>
</evidence>
<accession>A0A9W7SLI7</accession>
<dbReference type="InterPro" id="IPR015943">
    <property type="entry name" value="WD40/YVTN_repeat-like_dom_sf"/>
</dbReference>
<gene>
    <name evidence="9" type="ORF">Tdes44962_MAKER04755</name>
</gene>
<reference evidence="9 10" key="1">
    <citation type="journal article" date="2018" name="IMA Fungus">
        <title>IMA Genome-F 10: Nine draft genome sequences of Claviceps purpurea s.lat., including C. arundinis, C. humidiphila, and C. cf. spartinae, pseudomolecules for the pitch canker pathogen Fusarium circinatum, draft genome of Davidsoniella eucalypti, Grosmannia galeiformis, Quambalaria eucalypti, and Teratosphaeria destructans.</title>
        <authorList>
            <person name="Wingfield B.D."/>
            <person name="Liu M."/>
            <person name="Nguyen H.D."/>
            <person name="Lane F.A."/>
            <person name="Morgan S.W."/>
            <person name="De Vos L."/>
            <person name="Wilken P.M."/>
            <person name="Duong T.A."/>
            <person name="Aylward J."/>
            <person name="Coetzee M.P."/>
            <person name="Dadej K."/>
            <person name="De Beer Z.W."/>
            <person name="Findlay W."/>
            <person name="Havenga M."/>
            <person name="Kolarik M."/>
            <person name="Menzies J.G."/>
            <person name="Naidoo K."/>
            <person name="Pochopski O."/>
            <person name="Shoukouhi P."/>
            <person name="Santana Q.C."/>
            <person name="Seifert K.A."/>
            <person name="Soal N."/>
            <person name="Steenkamp E.T."/>
            <person name="Tatham C.T."/>
            <person name="van der Nest M.A."/>
            <person name="Wingfield M.J."/>
        </authorList>
    </citation>
    <scope>NUCLEOTIDE SEQUENCE [LARGE SCALE GENOMIC DNA]</scope>
    <source>
        <strain evidence="9">CMW44962</strain>
    </source>
</reference>
<dbReference type="Proteomes" id="UP001138500">
    <property type="component" value="Unassembled WGS sequence"/>
</dbReference>
<dbReference type="SMART" id="SM00320">
    <property type="entry name" value="WD40"/>
    <property type="match status" value="6"/>
</dbReference>
<dbReference type="Gene3D" id="3.40.50.300">
    <property type="entry name" value="P-loop containing nucleotide triphosphate hydrolases"/>
    <property type="match status" value="1"/>
</dbReference>
<organism evidence="9 10">
    <name type="scientific">Teratosphaeria destructans</name>
    <dbReference type="NCBI Taxonomy" id="418781"/>
    <lineage>
        <taxon>Eukaryota</taxon>
        <taxon>Fungi</taxon>
        <taxon>Dikarya</taxon>
        <taxon>Ascomycota</taxon>
        <taxon>Pezizomycotina</taxon>
        <taxon>Dothideomycetes</taxon>
        <taxon>Dothideomycetidae</taxon>
        <taxon>Mycosphaerellales</taxon>
        <taxon>Teratosphaeriaceae</taxon>
        <taxon>Teratosphaeria</taxon>
    </lineage>
</organism>
<evidence type="ECO:0000256" key="6">
    <source>
        <dbReference type="RuleBase" id="RU004560"/>
    </source>
</evidence>
<sequence length="683" mass="75896">MASESGVMSPIGIANLPNQRHKIVAKRGAAFTIMVAGESGLGKTTFINTLFSTTIKNYADHRRRHAKQVDKTVEIEITKAELEEKFFKVRLTVIDTPGFGDYVNNRDSWQPIIEFLDDQHESYMLQEQQPRRTEKIDLRVHACLYFIRPTGHTLKPLDIEVMKRLCTRVNLIPVVAKADTLSPSDLAKFKHRIRAVIEAQGIKIYQPPLEEDDEAGLQHARSLISAMPFSVIGSERDVPTPDGRTVKGRQYAWGVAEVENEEHCDFKKLRAILIRTHMLDLIHTTEENHYEAYRAQQMETRKFGEARPRKLDNPKFKEEEEALRKRFTEQVKVEEQRFRQWEQKLIAERDRLNKDLESSHAVIKQLEQEVENLQATLTSHNGPVHALAFSSGSGQYLLTGSSDRQVRLFNPSTAKLIQTYSAHGYEVLDLAVSDDNSRFVSVGGDKTVFVWDVATATTVRRFVGHVGRVETCALGGEGDSVVVSGSWDGRVGVWDLRARGERAMMWFGEARDAVSCVRVVGGEMFAGSVDGRVRVYDVRMGVVDGDVVGGSVVSVCPTRGGEAYLVSVLGGTGRLMDRPSGRCLQSFRAAEYRNETYRVRSVLGMNDGVVVAGSEDGAVVVWDVESGGMMQRLWHREGGGEGVGGGKGSEKKDVVAAVAWNQARGMWASAGGDGRVVVWGSGE</sequence>